<dbReference type="RefSeq" id="WP_143808836.1">
    <property type="nucleotide sequence ID" value="NZ_FXAT01000002.1"/>
</dbReference>
<proteinExistence type="predicted"/>
<sequence>MIEYFVSYYDPETKTIKTGFVDSRALKGARINMSIEHAVGVDDPITDEFARRFGGAALLWFATQYPELRNFLEVTDGKGSKITLEPPSTN</sequence>
<dbReference type="EMBL" id="FXAT01000002">
    <property type="protein sequence ID" value="SMG20939.1"/>
    <property type="molecule type" value="Genomic_DNA"/>
</dbReference>
<dbReference type="AlphaFoldDB" id="A0A1X7J151"/>
<gene>
    <name evidence="1" type="ORF">SAMN06265784_10229</name>
</gene>
<reference evidence="2" key="1">
    <citation type="submission" date="2017-04" db="EMBL/GenBank/DDBJ databases">
        <authorList>
            <person name="Varghese N."/>
            <person name="Submissions S."/>
        </authorList>
    </citation>
    <scope>NUCLEOTIDE SEQUENCE [LARGE SCALE GENOMIC DNA]</scope>
    <source>
        <strain evidence="2">LMG 29540</strain>
    </source>
</reference>
<evidence type="ECO:0000313" key="2">
    <source>
        <dbReference type="Proteomes" id="UP000193228"/>
    </source>
</evidence>
<evidence type="ECO:0000313" key="1">
    <source>
        <dbReference type="EMBL" id="SMG20939.1"/>
    </source>
</evidence>
<dbReference type="OrthoDB" id="9101509at2"/>
<organism evidence="1 2">
    <name type="scientific">Paraburkholderia susongensis</name>
    <dbReference type="NCBI Taxonomy" id="1515439"/>
    <lineage>
        <taxon>Bacteria</taxon>
        <taxon>Pseudomonadati</taxon>
        <taxon>Pseudomonadota</taxon>
        <taxon>Betaproteobacteria</taxon>
        <taxon>Burkholderiales</taxon>
        <taxon>Burkholderiaceae</taxon>
        <taxon>Paraburkholderia</taxon>
    </lineage>
</organism>
<accession>A0A1X7J151</accession>
<dbReference type="Proteomes" id="UP000193228">
    <property type="component" value="Unassembled WGS sequence"/>
</dbReference>
<keyword evidence="2" id="KW-1185">Reference proteome</keyword>
<protein>
    <submittedName>
        <fullName evidence="1">Uncharacterized protein</fullName>
    </submittedName>
</protein>
<name>A0A1X7J151_9BURK</name>